<gene>
    <name evidence="1" type="ORF">M378DRAFT_168296</name>
</gene>
<evidence type="ECO:0000313" key="1">
    <source>
        <dbReference type="EMBL" id="KIL60280.1"/>
    </source>
</evidence>
<sequence length="59" mass="6577">MKSVVQARFLPTRRHFPHGLGAILEIYKSGQSKSVKNVGNPKPYSVEILRNVQVAGKML</sequence>
<protein>
    <submittedName>
        <fullName evidence="1">Uncharacterized protein</fullName>
    </submittedName>
</protein>
<dbReference type="AlphaFoldDB" id="A0A0C2SBP7"/>
<proteinExistence type="predicted"/>
<reference evidence="1 2" key="1">
    <citation type="submission" date="2014-04" db="EMBL/GenBank/DDBJ databases">
        <title>Evolutionary Origins and Diversification of the Mycorrhizal Mutualists.</title>
        <authorList>
            <consortium name="DOE Joint Genome Institute"/>
            <consortium name="Mycorrhizal Genomics Consortium"/>
            <person name="Kohler A."/>
            <person name="Kuo A."/>
            <person name="Nagy L.G."/>
            <person name="Floudas D."/>
            <person name="Copeland A."/>
            <person name="Barry K.W."/>
            <person name="Cichocki N."/>
            <person name="Veneault-Fourrey C."/>
            <person name="LaButti K."/>
            <person name="Lindquist E.A."/>
            <person name="Lipzen A."/>
            <person name="Lundell T."/>
            <person name="Morin E."/>
            <person name="Murat C."/>
            <person name="Riley R."/>
            <person name="Ohm R."/>
            <person name="Sun H."/>
            <person name="Tunlid A."/>
            <person name="Henrissat B."/>
            <person name="Grigoriev I.V."/>
            <person name="Hibbett D.S."/>
            <person name="Martin F."/>
        </authorList>
    </citation>
    <scope>NUCLEOTIDE SEQUENCE [LARGE SCALE GENOMIC DNA]</scope>
    <source>
        <strain evidence="1 2">Koide BX008</strain>
    </source>
</reference>
<organism evidence="1 2">
    <name type="scientific">Amanita muscaria (strain Koide BX008)</name>
    <dbReference type="NCBI Taxonomy" id="946122"/>
    <lineage>
        <taxon>Eukaryota</taxon>
        <taxon>Fungi</taxon>
        <taxon>Dikarya</taxon>
        <taxon>Basidiomycota</taxon>
        <taxon>Agaricomycotina</taxon>
        <taxon>Agaricomycetes</taxon>
        <taxon>Agaricomycetidae</taxon>
        <taxon>Agaricales</taxon>
        <taxon>Pluteineae</taxon>
        <taxon>Amanitaceae</taxon>
        <taxon>Amanita</taxon>
    </lineage>
</organism>
<dbReference type="HOGENOM" id="CLU_2960272_0_0_1"/>
<evidence type="ECO:0000313" key="2">
    <source>
        <dbReference type="Proteomes" id="UP000054549"/>
    </source>
</evidence>
<name>A0A0C2SBP7_AMAMK</name>
<dbReference type="Proteomes" id="UP000054549">
    <property type="component" value="Unassembled WGS sequence"/>
</dbReference>
<accession>A0A0C2SBP7</accession>
<dbReference type="InParanoid" id="A0A0C2SBP7"/>
<keyword evidence="2" id="KW-1185">Reference proteome</keyword>
<dbReference type="EMBL" id="KN818301">
    <property type="protein sequence ID" value="KIL60280.1"/>
    <property type="molecule type" value="Genomic_DNA"/>
</dbReference>